<dbReference type="EMBL" id="MRVG01000005">
    <property type="protein sequence ID" value="PMB68510.1"/>
    <property type="molecule type" value="Genomic_DNA"/>
</dbReference>
<dbReference type="InterPro" id="IPR000719">
    <property type="entry name" value="Prot_kinase_dom"/>
</dbReference>
<comment type="caution">
    <text evidence="2">The sequence shown here is derived from an EMBL/GenBank/DDBJ whole genome shotgun (WGS) entry which is preliminary data.</text>
</comment>
<sequence length="273" mass="31771">MHAHLEAHFFLSDLRPDNILLDRREREDGLVICDFEQRGNWYEWSPPEILYAQYVENIEREMQRVEAGAAAAPWRDLVALYRSVSLPHKRAVCGKVEDSNWPWFVMTAQQQEKAQVYMIGLLIYCIFEGTSNVRLNIANAYRHEDPEIQFPTFKNSPMLLRKLIQKYTAGAPEWEPYETHPSRDHSSTWPPRATRVIRNGTNLQTEASAGAESNLETEHDVLETALNWWAVELQRAKHFFTTHGETYRDVGECRPTLKEVLLDLQCLQLSELE</sequence>
<evidence type="ECO:0000313" key="3">
    <source>
        <dbReference type="Proteomes" id="UP000235728"/>
    </source>
</evidence>
<proteinExistence type="predicted"/>
<dbReference type="InterPro" id="IPR011009">
    <property type="entry name" value="Kinase-like_dom_sf"/>
</dbReference>
<dbReference type="Gene3D" id="1.10.510.10">
    <property type="entry name" value="Transferase(Phosphotransferase) domain 1"/>
    <property type="match status" value="1"/>
</dbReference>
<accession>A0A2N6NML4</accession>
<dbReference type="GO" id="GO:0005524">
    <property type="term" value="F:ATP binding"/>
    <property type="evidence" value="ECO:0007669"/>
    <property type="project" value="InterPro"/>
</dbReference>
<reference evidence="2 3" key="1">
    <citation type="journal article" date="2016" name="Appl. Microbiol. Biotechnol.">
        <title>Characterization of T-DNA insertion mutants with decreased virulence in the entomopathogenic fungus Beauveria bassiana JEF-007.</title>
        <authorList>
            <person name="Kim S."/>
            <person name="Lee S.J."/>
            <person name="Nai Y.S."/>
            <person name="Yu J.S."/>
            <person name="Lee M.R."/>
            <person name="Yang Y.T."/>
            <person name="Kim J.S."/>
        </authorList>
    </citation>
    <scope>NUCLEOTIDE SEQUENCE [LARGE SCALE GENOMIC DNA]</scope>
    <source>
        <strain evidence="2 3">JEF-007</strain>
    </source>
</reference>
<name>A0A2N6NML4_BEABA</name>
<dbReference type="SUPFAM" id="SSF56112">
    <property type="entry name" value="Protein kinase-like (PK-like)"/>
    <property type="match status" value="1"/>
</dbReference>
<gene>
    <name evidence="2" type="ORF">BM221_005089</name>
</gene>
<dbReference type="GO" id="GO:0004672">
    <property type="term" value="F:protein kinase activity"/>
    <property type="evidence" value="ECO:0007669"/>
    <property type="project" value="InterPro"/>
</dbReference>
<dbReference type="AlphaFoldDB" id="A0A2N6NML4"/>
<feature type="domain" description="Protein kinase" evidence="1">
    <location>
        <begin position="1"/>
        <end position="222"/>
    </location>
</feature>
<protein>
    <recommendedName>
        <fullName evidence="1">Protein kinase domain-containing protein</fullName>
    </recommendedName>
</protein>
<organism evidence="2 3">
    <name type="scientific">Beauveria bassiana</name>
    <name type="common">White muscardine disease fungus</name>
    <name type="synonym">Tritirachium shiotae</name>
    <dbReference type="NCBI Taxonomy" id="176275"/>
    <lineage>
        <taxon>Eukaryota</taxon>
        <taxon>Fungi</taxon>
        <taxon>Dikarya</taxon>
        <taxon>Ascomycota</taxon>
        <taxon>Pezizomycotina</taxon>
        <taxon>Sordariomycetes</taxon>
        <taxon>Hypocreomycetidae</taxon>
        <taxon>Hypocreales</taxon>
        <taxon>Cordycipitaceae</taxon>
        <taxon>Beauveria</taxon>
    </lineage>
</organism>
<dbReference type="PROSITE" id="PS50011">
    <property type="entry name" value="PROTEIN_KINASE_DOM"/>
    <property type="match status" value="1"/>
</dbReference>
<dbReference type="Proteomes" id="UP000235728">
    <property type="component" value="Unassembled WGS sequence"/>
</dbReference>
<evidence type="ECO:0000259" key="1">
    <source>
        <dbReference type="PROSITE" id="PS50011"/>
    </source>
</evidence>
<evidence type="ECO:0000313" key="2">
    <source>
        <dbReference type="EMBL" id="PMB68510.1"/>
    </source>
</evidence>